<feature type="domain" description="TNFR-Cys" evidence="2">
    <location>
        <begin position="2275"/>
        <end position="2309"/>
    </location>
</feature>
<dbReference type="GeneID" id="101677584"/>
<proteinExistence type="predicted"/>
<evidence type="ECO:0000313" key="3">
    <source>
        <dbReference type="Proteomes" id="UP000000715"/>
    </source>
</evidence>
<feature type="domain" description="TNFR-Cys" evidence="2">
    <location>
        <begin position="1625"/>
        <end position="1658"/>
    </location>
</feature>
<reference evidence="4" key="1">
    <citation type="submission" date="2025-08" db="UniProtKB">
        <authorList>
            <consortium name="RefSeq"/>
        </authorList>
    </citation>
    <scope>IDENTIFICATION</scope>
    <source>
        <tissue evidence="4">Brain</tissue>
    </source>
</reference>
<dbReference type="Gene3D" id="2.10.50.10">
    <property type="entry name" value="Tumor Necrosis Factor Receptor, subunit A, domain 2"/>
    <property type="match status" value="8"/>
</dbReference>
<feature type="domain" description="TNFR-Cys" evidence="2">
    <location>
        <begin position="2070"/>
        <end position="2104"/>
    </location>
</feature>
<feature type="domain" description="TNFR-Cys" evidence="2">
    <location>
        <begin position="1715"/>
        <end position="1755"/>
    </location>
</feature>
<organism evidence="3 4">
    <name type="scientific">Mustela putorius furo</name>
    <name type="common">European domestic ferret</name>
    <name type="synonym">Mustela furo</name>
    <dbReference type="NCBI Taxonomy" id="9669"/>
    <lineage>
        <taxon>Eukaryota</taxon>
        <taxon>Metazoa</taxon>
        <taxon>Chordata</taxon>
        <taxon>Craniata</taxon>
        <taxon>Vertebrata</taxon>
        <taxon>Euteleostomi</taxon>
        <taxon>Mammalia</taxon>
        <taxon>Eutheria</taxon>
        <taxon>Laurasiatheria</taxon>
        <taxon>Carnivora</taxon>
        <taxon>Caniformia</taxon>
        <taxon>Musteloidea</taxon>
        <taxon>Mustelidae</taxon>
        <taxon>Mustelinae</taxon>
        <taxon>Mustela</taxon>
    </lineage>
</organism>
<dbReference type="SMART" id="SM01411">
    <property type="entry name" value="Ephrin_rec_like"/>
    <property type="match status" value="35"/>
</dbReference>
<dbReference type="InterPro" id="IPR001368">
    <property type="entry name" value="TNFR/NGFR_Cys_rich_reg"/>
</dbReference>
<keyword evidence="3" id="KW-1185">Reference proteome</keyword>
<feature type="domain" description="TNFR-Cys" evidence="2">
    <location>
        <begin position="2449"/>
        <end position="2486"/>
    </location>
</feature>
<dbReference type="RefSeq" id="XP_044928343.1">
    <property type="nucleotide sequence ID" value="XM_045072408.1"/>
</dbReference>
<dbReference type="PANTHER" id="PTHR46104:SF1">
    <property type="entry name" value="GENE 9195-RELATED"/>
    <property type="match status" value="1"/>
</dbReference>
<evidence type="ECO:0000313" key="4">
    <source>
        <dbReference type="RefSeq" id="XP_044928343.1"/>
    </source>
</evidence>
<dbReference type="SUPFAM" id="SSF57184">
    <property type="entry name" value="Growth factor receptor domain"/>
    <property type="match status" value="11"/>
</dbReference>
<gene>
    <name evidence="4" type="primary">LOC101677584</name>
</gene>
<sequence length="3605" mass="378107">MACPEMENGLMIPPNFSIFNVVLEMRKQRPAAVQTEEQYRSYTTRWLRCSSQQSKTSALFARISRRIVPQSTMRPSPSRLPRCFPPHGAHLARSSGTCPKMTLDPGIPLPLPLRSLSVPGPPALIMADTYAVVQKRGAPAGTVAGARGRGAEEGPLYSQVTPRARLLQAQAVNARGVLPSGVPADQSPAGPDAYEDVVDGAQSGGLGHICQDGTVAIPCPAGSFKRKKETSHSNTSFSSEVLSQCLQCPAGYFCPTGATHPIPCQPGTFSPNPGQDEATDCIPCPAGRACTQAGLTQPDATCTPGYVCPVGSLSPHAPTHACPPGTFSSRNNLSDLLQCEICPSGLACPRGTGSPYWPPIPCPVGHYCPLGTKEPTQFQCPPGTWSSQTGLTAVEECAPCPRGWFCSGGAQLPSGTCKAGHYCPQGTMWGTQFPCPAGTYSSQAGNGQVEDCLLCPPGAFCPSGAPKPMLCPRGTSRQSPGARLAVACVLCPIGHHCPEPGTATPLPCSAGSFSGPGHLWCQECPEGKLCNQTKLASPTACPPGHYCPAGGLLSIPCPMGTFREAPGAARVEDCQLCHPGTFCGRTGLAKPQGLCSPGHHCGPGSNTSSPEGLPFGDLCPAGHFCPPGTKDARQRPCPIGTWNVERGAQDLSWCLPCPPGLFCAAAGQAAPTGPCAPGYYCPGGAWMPRPISGPWGDLGPVGHICPEGSLEASRQPDGQHNNRSGDEVTHQERCIHAMAGGPCPPGHFCPLGTGVPLPCPVGTFSDRGAKGLTEQDSHLACDQQRKDREVAGQNEGRMLLSMASECLSCPPGHFCGASGLTAPSGPCSPGYFCLERASSPIPAGHSHQGGPCPRGHFCPSGTSHPQPCPPGSYSNLTGQASCFPCPAGYYCPENITTYSGHPCPAGFYCPRGTKYATQYPCPRGYYNPDPLTQSLDSCLPCPPGHYCGQENLTQASGPCDAGWFCVSAAWTSRPFDLDNYTSTNCLCPATATGGKCPSGSFCPEGTPEPIPCLPGSFCATSGLSTPSGPCQAGYFCAEGAVSPAPEDGLTGAPCPPGTFCPAASHRPTPCPVGTFSSLPEQTMPSACQVCPRSFYCKEAGLQAPSGQCPAGYYCDSSAGPIQDFHLYPCPQGYFCPLGTAVATLHRCPVGTYGSRRGLRSITECQLCPAGKFCALAGLMAPTGDCAAGHWCKGGATSKDPTDGTQGLLCPAGHYCLEGAPVPTQCPPGTWSEEGNRTPEGCQDCSGGRLCSGGHLPIWLAPCYPGMSCTSGTVTTTPVEGLSRRSCPSGHFCPLEMADPSLCPPGSYASGTHTAKCYICPSGHYCVPGLSPQLCPRGFYCPEGTGLNWQPCPPGTYGPVLGLSSLPGCQACDGGRFCPSANATEAGGQCWEGFFCSRGSTRPNPEAGTEEEAGPCPQGHYCPRGSAVPQPCPPGTFSIHTKLSSEAACSPCPPGHYCGSAGLTSPSGPCSTGFFCRHGALVPNGSLGEETSGPCPAGHFCPPGTVTPRPCPAGTYNRLAAQGHCESCPEGFFCPSNTSSVVGNECPAGHYCPASTSFASQFPCPRGTYRPQRGGVQQSDCTLCDPGSYCLLPGLVAISGPCRAGFHCIQAAAVPNPTDGITGDLCPPGHFCPKGSPRPTPCPPGSLLPIPGATSQEDCQPCPGGWFCSRAGLSFPEAPCEGGWFCPRASVSGHSPGTLCPVGHSCPPGSLEPQLCPPGQYQDEPGQSLCKICPAGKFCSFRIQRPGARPTWPVNCPPGYYCPLGTWSPTQHPCPRGTFREWPGARSAEDCRPCPAGQFCSDSGSGKPFPDGLCSPGYYCPPGQTSATPTSFRCPRGFYCPEGSPQPRACENGTFQPQEAKGSCEPCPAGFYCEASGTGPTAGGPNLCLQGYFCPPGSHSAMANPCPRGTFGPRQGASAELDCELCPAGMFCSSEGLSQPSGLCHAAYYCTGGAVSPTPLRHKVEAPGFSGNDICPPGFFCPRGTGFPVPCLPGFYSSAPGLASEDQCLPCPPGHYCSHPGLSHAMEAELCDAGYICLGGSAVPSPSDGTHGYRCPPGFHCPPGAHSEQPCEPGTFSPLPGADTCLPCPGGTYCQKAATVKPTTCPKGHYCPGGTSSALPCPEGTLNPREGSLSPRACHPCPAGRYCPGEGNGQTEGPCSAGYYCEGGAASPTPQRKSAFPLNGPCPQGHYCPQGTLYPVPCPMGTTRSSPGGTSEESCGPCPAGSFCPGLGLSSPISACVAGSKCSWDLRTSSPMAFLCPQGHFCQPGSAWPAPCHQGEYQPSLGSDTCLSCPPGFHCPHPGTKMPRLCPAHAYCPTGTWSPPPCPPGTFTSHDASGLREEGDCSICHPGSYCRGGRVWGKCPAGYFCPAGTSELTTQGPMESQPLCPQGQLCAKQCPPGFYCPEGSGEPTLCPPHTVAAAPGAKQQDDCGPCPAGRWCKAGDPTTHPCPAGHYCPGGNKTSPGTPQACPEHTYLAAEGGQSLAECLPCPPGYHCLSPGLSSFKSQPCPPGYWCPGDQGAFLCPPGTFRTKPGASSQEDCELCPPGHYCPQAELQDHANMFVIPCRAGAECPAGSVAEVTCRAGSYCGPQTGVPPLCPGGYACPAGSSTYTGPGQLCVFPFYCPVGSAHPRACPGGSEALNGTGLRVSKETCCRLCEAGTYRSQALDSQTCQPCPPGFTCHQVSMLEPVLGNRTNYSLVYEQCWICSSVSTEKDGSVLCSVPKRPRVLLLGGWEGTESYHSHPCPVGHYCPAGTHSPRPCPLGTFRNSSQAGAAGECLPCPAGTFSAQPGQAGCLPCGSSAFSPPGASSCMCRGLNRVFQKSDGFCICQAGHESYSRRGLESEESNGDEDCQPQVAERCWAGEVRLAATRKCVTPQLHDCSSFCHPVGGELSAELGICQCQEYVSAEELCDAQCLARAPQLTLAWGSSRQLILSVKSETGDSDQSEIVSTLGPDQFFQGNARVHLIQCGPHGIFGFVISRVDMLGSFLLGPPVSQPWLQRHHRTTGPEHSVPHDPHIHPHIPNPVVCLAEGDVILFQLHILPHNRSASHYPVYQVISAKLSGNLEGPRFLMCKTELGRHYKDQRRMGSHQLCGRFAHQFLDPGTYVFRDNGLPESFMVVLVKKKGVACSPSLSPVQPSSPYQLTRHGVLRRRLPNLGPDWAVITGVLLAIGLATMLLTGLSLILRPPLAQACPMRTWRPQWRGLGGPHVPTEYVPLRDSFLSYEDLSPWDSEEEADSKKTAITWGTGEPLPVKTLEDFSIRTLYDKLEDQSLHVAAQLNKHRSDALAFYRGASQQLQGLKDILQHFSATEQHVLGRGGNLEMEVTAATRTATGLSKESWGRHTAASLREPWQHPLGCTTSVSPLGLQPELDRVIVALASALSHACGQPTGASRKASRQVGEQTLPTYQQDSHLASNMTLKPQPLPLDEEHQSTRFQQDLGPGQLPQSATEGGDKMSPSSMLWILTAGHRHRAFPELQRKIWQVEDTLDEMNKEFFWLTAQALELQKEKDKPAQLLPSEGNTFVEVPSIFPCEWQEERPYPVEASGPEGDNLGTWALKSEQTLMLGVRRAHLAQRIEDLEWELSLLLQVTDGSVCVGGSWPSLGRH</sequence>
<evidence type="ECO:0000256" key="1">
    <source>
        <dbReference type="SAM" id="MobiDB-lite"/>
    </source>
</evidence>
<dbReference type="OrthoDB" id="9552057at2759"/>
<name>A0A8U0RP06_MUSPF</name>
<feature type="domain" description="TNFR-Cys" evidence="2">
    <location>
        <begin position="2397"/>
        <end position="2430"/>
    </location>
</feature>
<feature type="region of interest" description="Disordered" evidence="1">
    <location>
        <begin position="3406"/>
        <end position="3455"/>
    </location>
</feature>
<evidence type="ECO:0000259" key="2">
    <source>
        <dbReference type="SMART" id="SM00208"/>
    </source>
</evidence>
<dbReference type="PANTHER" id="PTHR46104">
    <property type="entry name" value="GENE 9195-RELATED-RELATED"/>
    <property type="match status" value="1"/>
</dbReference>
<dbReference type="Proteomes" id="UP000000715">
    <property type="component" value="Unplaced"/>
</dbReference>
<dbReference type="InterPro" id="IPR009030">
    <property type="entry name" value="Growth_fac_rcpt_cys_sf"/>
</dbReference>
<dbReference type="SMART" id="SM00208">
    <property type="entry name" value="TNFR"/>
    <property type="match status" value="6"/>
</dbReference>
<feature type="region of interest" description="Disordered" evidence="1">
    <location>
        <begin position="706"/>
        <end position="727"/>
    </location>
</feature>
<feature type="compositionally biased region" description="Polar residues" evidence="1">
    <location>
        <begin position="3406"/>
        <end position="3419"/>
    </location>
</feature>
<accession>A0A8U0RP06</accession>
<protein>
    <submittedName>
        <fullName evidence="4">SCO-spondin isoform X1</fullName>
    </submittedName>
</protein>